<dbReference type="CDD" id="cd00030">
    <property type="entry name" value="C2"/>
    <property type="match status" value="1"/>
</dbReference>
<dbReference type="PROSITE" id="PS50004">
    <property type="entry name" value="C2"/>
    <property type="match status" value="1"/>
</dbReference>
<dbReference type="OrthoDB" id="67700at2759"/>
<dbReference type="Gene3D" id="2.60.40.150">
    <property type="entry name" value="C2 domain"/>
    <property type="match status" value="1"/>
</dbReference>
<accession>A0A9Q1KM09</accession>
<dbReference type="InterPro" id="IPR035892">
    <property type="entry name" value="C2_domain_sf"/>
</dbReference>
<dbReference type="InterPro" id="IPR000008">
    <property type="entry name" value="C2_dom"/>
</dbReference>
<protein>
    <recommendedName>
        <fullName evidence="2">C2 domain-containing protein</fullName>
    </recommendedName>
</protein>
<evidence type="ECO:0000313" key="3">
    <source>
        <dbReference type="EMBL" id="KAJ8445233.1"/>
    </source>
</evidence>
<feature type="transmembrane region" description="Helical" evidence="1">
    <location>
        <begin position="188"/>
        <end position="210"/>
    </location>
</feature>
<keyword evidence="1" id="KW-1133">Transmembrane helix</keyword>
<keyword evidence="1" id="KW-0812">Transmembrane</keyword>
<comment type="caution">
    <text evidence="3">The sequence shown here is derived from an EMBL/GenBank/DDBJ whole genome shotgun (WGS) entry which is preliminary data.</text>
</comment>
<dbReference type="PRINTS" id="PR00360">
    <property type="entry name" value="C2DOMAIN"/>
</dbReference>
<sequence>MQIAAKMIETALDSLVPSRWEIEVTFAATAFVIAAYCYFTLFNGCCDGDDESVEYGDVDEREKIGQLKCDPQSNSGYLIKVGLLAAKNLIAANLNGTSDPYAIVTCGTEKRFSSMIPGSRNPMWGEDFNFSVDELPAQIDVTIYDWDIVWESAVLGSVTISVESEGETGPVNGACCSHKLRRFKISHAVCVLVKYSNGVAFLLVALLPLFGRDGVSEVQAPAKHSGH</sequence>
<dbReference type="SMART" id="SM00239">
    <property type="entry name" value="C2"/>
    <property type="match status" value="1"/>
</dbReference>
<evidence type="ECO:0000259" key="2">
    <source>
        <dbReference type="PROSITE" id="PS50004"/>
    </source>
</evidence>
<organism evidence="3 4">
    <name type="scientific">Carnegiea gigantea</name>
    <dbReference type="NCBI Taxonomy" id="171969"/>
    <lineage>
        <taxon>Eukaryota</taxon>
        <taxon>Viridiplantae</taxon>
        <taxon>Streptophyta</taxon>
        <taxon>Embryophyta</taxon>
        <taxon>Tracheophyta</taxon>
        <taxon>Spermatophyta</taxon>
        <taxon>Magnoliopsida</taxon>
        <taxon>eudicotyledons</taxon>
        <taxon>Gunneridae</taxon>
        <taxon>Pentapetalae</taxon>
        <taxon>Caryophyllales</taxon>
        <taxon>Cactineae</taxon>
        <taxon>Cactaceae</taxon>
        <taxon>Cactoideae</taxon>
        <taxon>Echinocereeae</taxon>
        <taxon>Carnegiea</taxon>
    </lineage>
</organism>
<dbReference type="SUPFAM" id="SSF49562">
    <property type="entry name" value="C2 domain (Calcium/lipid-binding domain, CaLB)"/>
    <property type="match status" value="1"/>
</dbReference>
<dbReference type="Proteomes" id="UP001153076">
    <property type="component" value="Unassembled WGS sequence"/>
</dbReference>
<dbReference type="Pfam" id="PF00168">
    <property type="entry name" value="C2"/>
    <property type="match status" value="1"/>
</dbReference>
<keyword evidence="1" id="KW-0472">Membrane</keyword>
<dbReference type="PANTHER" id="PTHR47038">
    <property type="entry name" value="BAG-ASSOCIATED GRAM PROTEIN 1"/>
    <property type="match status" value="1"/>
</dbReference>
<keyword evidence="4" id="KW-1185">Reference proteome</keyword>
<evidence type="ECO:0000313" key="4">
    <source>
        <dbReference type="Proteomes" id="UP001153076"/>
    </source>
</evidence>
<evidence type="ECO:0000256" key="1">
    <source>
        <dbReference type="SAM" id="Phobius"/>
    </source>
</evidence>
<reference evidence="3" key="1">
    <citation type="submission" date="2022-04" db="EMBL/GenBank/DDBJ databases">
        <title>Carnegiea gigantea Genome sequencing and assembly v2.</title>
        <authorList>
            <person name="Copetti D."/>
            <person name="Sanderson M.J."/>
            <person name="Burquez A."/>
            <person name="Wojciechowski M.F."/>
        </authorList>
    </citation>
    <scope>NUCLEOTIDE SEQUENCE</scope>
    <source>
        <strain evidence="3">SGP5-SGP5p</strain>
        <tissue evidence="3">Aerial part</tissue>
    </source>
</reference>
<feature type="domain" description="C2" evidence="2">
    <location>
        <begin position="60"/>
        <end position="175"/>
    </location>
</feature>
<proteinExistence type="predicted"/>
<dbReference type="InterPro" id="IPR044655">
    <property type="entry name" value="BAGP1-like"/>
</dbReference>
<name>A0A9Q1KM09_9CARY</name>
<gene>
    <name evidence="3" type="ORF">Cgig2_024439</name>
</gene>
<dbReference type="PANTHER" id="PTHR47038:SF1">
    <property type="entry name" value="BAG-ASSOCIATED GRAM PROTEIN 1"/>
    <property type="match status" value="1"/>
</dbReference>
<dbReference type="EMBL" id="JAKOGI010000079">
    <property type="protein sequence ID" value="KAJ8445233.1"/>
    <property type="molecule type" value="Genomic_DNA"/>
</dbReference>
<dbReference type="AlphaFoldDB" id="A0A9Q1KM09"/>